<dbReference type="SMART" id="SM00360">
    <property type="entry name" value="RRM"/>
    <property type="match status" value="1"/>
</dbReference>
<dbReference type="SUPFAM" id="SSF54928">
    <property type="entry name" value="RNA-binding domain, RBD"/>
    <property type="match status" value="1"/>
</dbReference>
<dbReference type="PROSITE" id="PS50102">
    <property type="entry name" value="RRM"/>
    <property type="match status" value="1"/>
</dbReference>
<dbReference type="InterPro" id="IPR000504">
    <property type="entry name" value="RRM_dom"/>
</dbReference>
<dbReference type="InterPro" id="IPR052462">
    <property type="entry name" value="SLIRP/GR-RBP-like"/>
</dbReference>
<dbReference type="GO" id="GO:0003723">
    <property type="term" value="F:RNA binding"/>
    <property type="evidence" value="ECO:0007669"/>
    <property type="project" value="UniProtKB-UniRule"/>
</dbReference>
<dbReference type="Gene3D" id="3.30.70.330">
    <property type="match status" value="1"/>
</dbReference>
<dbReference type="InterPro" id="IPR035979">
    <property type="entry name" value="RBD_domain_sf"/>
</dbReference>
<keyword evidence="1 2" id="KW-0694">RNA-binding</keyword>
<feature type="region of interest" description="Disordered" evidence="3">
    <location>
        <begin position="116"/>
        <end position="175"/>
    </location>
</feature>
<feature type="domain" description="RRM" evidence="4">
    <location>
        <begin position="44"/>
        <end position="121"/>
    </location>
</feature>
<proteinExistence type="predicted"/>
<evidence type="ECO:0000256" key="3">
    <source>
        <dbReference type="SAM" id="MobiDB-lite"/>
    </source>
</evidence>
<evidence type="ECO:0000256" key="1">
    <source>
        <dbReference type="ARBA" id="ARBA00022884"/>
    </source>
</evidence>
<accession>A0A1D1Y0D3</accession>
<dbReference type="InterPro" id="IPR012677">
    <property type="entry name" value="Nucleotide-bd_a/b_plait_sf"/>
</dbReference>
<reference evidence="5" key="1">
    <citation type="submission" date="2015-07" db="EMBL/GenBank/DDBJ databases">
        <title>Transcriptome Assembly of Anthurium amnicola.</title>
        <authorList>
            <person name="Suzuki J."/>
        </authorList>
    </citation>
    <scope>NUCLEOTIDE SEQUENCE</scope>
</reference>
<evidence type="ECO:0000259" key="4">
    <source>
        <dbReference type="PROSITE" id="PS50102"/>
    </source>
</evidence>
<feature type="compositionally biased region" description="Basic and acidic residues" evidence="3">
    <location>
        <begin position="164"/>
        <end position="175"/>
    </location>
</feature>
<protein>
    <submittedName>
        <fullName evidence="5">Cleavage stimulation factor subunit 2</fullName>
    </submittedName>
</protein>
<name>A0A1D1Y0D3_9ARAE</name>
<organism evidence="5">
    <name type="scientific">Anthurium amnicola</name>
    <dbReference type="NCBI Taxonomy" id="1678845"/>
    <lineage>
        <taxon>Eukaryota</taxon>
        <taxon>Viridiplantae</taxon>
        <taxon>Streptophyta</taxon>
        <taxon>Embryophyta</taxon>
        <taxon>Tracheophyta</taxon>
        <taxon>Spermatophyta</taxon>
        <taxon>Magnoliopsida</taxon>
        <taxon>Liliopsida</taxon>
        <taxon>Araceae</taxon>
        <taxon>Pothoideae</taxon>
        <taxon>Potheae</taxon>
        <taxon>Anthurium</taxon>
    </lineage>
</organism>
<feature type="compositionally biased region" description="Gly residues" evidence="3">
    <location>
        <begin position="137"/>
        <end position="153"/>
    </location>
</feature>
<dbReference type="Pfam" id="PF00076">
    <property type="entry name" value="RRM_1"/>
    <property type="match status" value="1"/>
</dbReference>
<evidence type="ECO:0000313" key="5">
    <source>
        <dbReference type="EMBL" id="JAT48062.1"/>
    </source>
</evidence>
<sequence length="175" mass="19531">MYKSMFGAIIRPTSFMTSTRPVTFTMSPLTTNLSSILQRSYVSKTIYIANIPWSSNEQTLRDLGTKYGEVSSVRLPLDLEGRVRGYGFIEYDNEESAQKAIENINGYEIEGRQLRAAEASGPRNDGRGPRSARGRFGRGFGGGFGGGGFGRGFSGRDNSDNSEWQDRRRTQFRDE</sequence>
<evidence type="ECO:0000256" key="2">
    <source>
        <dbReference type="PROSITE-ProRule" id="PRU00176"/>
    </source>
</evidence>
<dbReference type="EMBL" id="GDJX01019874">
    <property type="protein sequence ID" value="JAT48062.1"/>
    <property type="molecule type" value="Transcribed_RNA"/>
</dbReference>
<dbReference type="PANTHER" id="PTHR48027">
    <property type="entry name" value="HETEROGENEOUS NUCLEAR RIBONUCLEOPROTEIN 87F-RELATED"/>
    <property type="match status" value="1"/>
</dbReference>
<dbReference type="AlphaFoldDB" id="A0A1D1Y0D3"/>
<gene>
    <name evidence="5" type="primary">Cstf2_2</name>
    <name evidence="5" type="ORF">g.17158</name>
</gene>